<dbReference type="SUPFAM" id="SSF53850">
    <property type="entry name" value="Periplasmic binding protein-like II"/>
    <property type="match status" value="1"/>
</dbReference>
<dbReference type="InterPro" id="IPR005064">
    <property type="entry name" value="BUG"/>
</dbReference>
<comment type="similarity">
    <text evidence="1">Belongs to the UPF0065 (bug) family.</text>
</comment>
<dbReference type="InterPro" id="IPR006311">
    <property type="entry name" value="TAT_signal"/>
</dbReference>
<dbReference type="PANTHER" id="PTHR42928:SF5">
    <property type="entry name" value="BLR1237 PROTEIN"/>
    <property type="match status" value="1"/>
</dbReference>
<reference evidence="3 4" key="1">
    <citation type="submission" date="2018-06" db="EMBL/GenBank/DDBJ databases">
        <title>Genomic Encyclopedia of Archaeal and Bacterial Type Strains, Phase II (KMG-II): from individual species to whole genera.</title>
        <authorList>
            <person name="Goeker M."/>
        </authorList>
    </citation>
    <scope>NUCLEOTIDE SEQUENCE [LARGE SCALE GENOMIC DNA]</scope>
    <source>
        <strain evidence="3 4">DSM 24525</strain>
    </source>
</reference>
<comment type="caution">
    <text evidence="3">The sequence shown here is derived from an EMBL/GenBank/DDBJ whole genome shotgun (WGS) entry which is preliminary data.</text>
</comment>
<name>A0A2W7IJL5_9PROT</name>
<protein>
    <submittedName>
        <fullName evidence="3">Tripartite-type tricarboxylate transporter receptor subunit TctC</fullName>
    </submittedName>
</protein>
<sequence>MSIRRRTLLGAAAAAPLASPALAQSGFPNRAIRMYVPWGAGGTTDIQMRVLCDQASKRLGQPIVIENKSGAGGILGPQALVSDRPDGYALSQMPISVFRNPQMNPHPPFDPMTDFTWVVHLTGYLFGIVVRADSPWQTLGEFLDYAKANPGKVNYGTPGVGTSLHITMEQIAGQKGIEWVHVPFRGVADNLSALLGGQIQATADSSGWSELVLAGRLRLLTTWGTERAKRFPDAPTLQQSGIDIVSISPYGIAGPKGMDPGVVRVLHDAFKAALFDPAHIAILDRFDMQPMYLDSEAYATFARRQFEEEGVMIRRLGLRL</sequence>
<dbReference type="Gene3D" id="3.40.190.150">
    <property type="entry name" value="Bordetella uptake gene, domain 1"/>
    <property type="match status" value="1"/>
</dbReference>
<keyword evidence="3" id="KW-0675">Receptor</keyword>
<dbReference type="AlphaFoldDB" id="A0A2W7IJL5"/>
<feature type="chain" id="PRO_5016088842" evidence="2">
    <location>
        <begin position="24"/>
        <end position="320"/>
    </location>
</feature>
<evidence type="ECO:0000313" key="4">
    <source>
        <dbReference type="Proteomes" id="UP000249688"/>
    </source>
</evidence>
<dbReference type="EMBL" id="QKYU01000007">
    <property type="protein sequence ID" value="PZW47129.1"/>
    <property type="molecule type" value="Genomic_DNA"/>
</dbReference>
<dbReference type="Proteomes" id="UP000249688">
    <property type="component" value="Unassembled WGS sequence"/>
</dbReference>
<organism evidence="3 4">
    <name type="scientific">Humitalea rosea</name>
    <dbReference type="NCBI Taxonomy" id="990373"/>
    <lineage>
        <taxon>Bacteria</taxon>
        <taxon>Pseudomonadati</taxon>
        <taxon>Pseudomonadota</taxon>
        <taxon>Alphaproteobacteria</taxon>
        <taxon>Acetobacterales</taxon>
        <taxon>Roseomonadaceae</taxon>
        <taxon>Humitalea</taxon>
    </lineage>
</organism>
<dbReference type="PANTHER" id="PTHR42928">
    <property type="entry name" value="TRICARBOXYLATE-BINDING PROTEIN"/>
    <property type="match status" value="1"/>
</dbReference>
<dbReference type="OrthoDB" id="9780943at2"/>
<keyword evidence="2" id="KW-0732">Signal</keyword>
<evidence type="ECO:0000256" key="2">
    <source>
        <dbReference type="SAM" id="SignalP"/>
    </source>
</evidence>
<feature type="signal peptide" evidence="2">
    <location>
        <begin position="1"/>
        <end position="23"/>
    </location>
</feature>
<dbReference type="Gene3D" id="3.40.190.10">
    <property type="entry name" value="Periplasmic binding protein-like II"/>
    <property type="match status" value="1"/>
</dbReference>
<dbReference type="RefSeq" id="WP_111397712.1">
    <property type="nucleotide sequence ID" value="NZ_QKYU01000007.1"/>
</dbReference>
<dbReference type="Pfam" id="PF03401">
    <property type="entry name" value="TctC"/>
    <property type="match status" value="1"/>
</dbReference>
<proteinExistence type="inferred from homology"/>
<dbReference type="PIRSF" id="PIRSF017082">
    <property type="entry name" value="YflP"/>
    <property type="match status" value="1"/>
</dbReference>
<accession>A0A2W7IJL5</accession>
<keyword evidence="4" id="KW-1185">Reference proteome</keyword>
<dbReference type="PROSITE" id="PS51318">
    <property type="entry name" value="TAT"/>
    <property type="match status" value="1"/>
</dbReference>
<dbReference type="CDD" id="cd07012">
    <property type="entry name" value="PBP2_Bug_TTT"/>
    <property type="match status" value="1"/>
</dbReference>
<dbReference type="InterPro" id="IPR042100">
    <property type="entry name" value="Bug_dom1"/>
</dbReference>
<evidence type="ECO:0000313" key="3">
    <source>
        <dbReference type="EMBL" id="PZW47129.1"/>
    </source>
</evidence>
<evidence type="ECO:0000256" key="1">
    <source>
        <dbReference type="ARBA" id="ARBA00006987"/>
    </source>
</evidence>
<gene>
    <name evidence="3" type="ORF">C8P66_107167</name>
</gene>